<dbReference type="AlphaFoldDB" id="A0A378QG20"/>
<name>A0A378QG20_MORLA</name>
<dbReference type="GeneID" id="302269833"/>
<dbReference type="EMBL" id="UGQC01000001">
    <property type="protein sequence ID" value="STY99846.1"/>
    <property type="molecule type" value="Genomic_DNA"/>
</dbReference>
<dbReference type="Gene3D" id="3.30.50.20">
    <property type="entry name" value="prophage-derive protein ybcO"/>
    <property type="match status" value="1"/>
</dbReference>
<dbReference type="RefSeq" id="WP_115247541.1">
    <property type="nucleotide sequence ID" value="NZ_UGQC01000001.1"/>
</dbReference>
<evidence type="ECO:0000313" key="1">
    <source>
        <dbReference type="EMBL" id="STY99846.1"/>
    </source>
</evidence>
<organism evidence="1 2">
    <name type="scientific">Moraxella lacunata</name>
    <dbReference type="NCBI Taxonomy" id="477"/>
    <lineage>
        <taxon>Bacteria</taxon>
        <taxon>Pseudomonadati</taxon>
        <taxon>Pseudomonadota</taxon>
        <taxon>Gammaproteobacteria</taxon>
        <taxon>Moraxellales</taxon>
        <taxon>Moraxellaceae</taxon>
        <taxon>Moraxella</taxon>
    </lineage>
</organism>
<dbReference type="Proteomes" id="UP000254107">
    <property type="component" value="Unassembled WGS sequence"/>
</dbReference>
<gene>
    <name evidence="1" type="ORF">NCTC7911_01226</name>
</gene>
<protein>
    <recommendedName>
        <fullName evidence="3">DUF968 domain-containing protein</fullName>
    </recommendedName>
</protein>
<keyword evidence="2" id="KW-1185">Reference proteome</keyword>
<evidence type="ECO:0008006" key="3">
    <source>
        <dbReference type="Google" id="ProtNLM"/>
    </source>
</evidence>
<reference evidence="1 2" key="1">
    <citation type="submission" date="2018-06" db="EMBL/GenBank/DDBJ databases">
        <authorList>
            <consortium name="Pathogen Informatics"/>
            <person name="Doyle S."/>
        </authorList>
    </citation>
    <scope>NUCLEOTIDE SEQUENCE [LARGE SCALE GENOMIC DNA]</scope>
    <source>
        <strain evidence="1 2">NCTC7911</strain>
    </source>
</reference>
<evidence type="ECO:0000313" key="2">
    <source>
        <dbReference type="Proteomes" id="UP000254107"/>
    </source>
</evidence>
<accession>A0A378QG20</accession>
<sequence>MNRLTQIRTLPCVRCQAPPPSQACHANWGEFGKGMGIKADDEYTIPLCHTCHVWLDQYQEMDRGKAKAWFLGKLEFVNSVLNEQDNPTENLF</sequence>
<proteinExistence type="predicted"/>